<name>A0A1C7D6P7_9SPHN</name>
<dbReference type="STRING" id="645517.A6F65_00679"/>
<evidence type="ECO:0000313" key="2">
    <source>
        <dbReference type="EMBL" id="ANU07001.1"/>
    </source>
</evidence>
<dbReference type="RefSeq" id="WP_157093034.1">
    <property type="nucleotide sequence ID" value="NZ_CP016545.1"/>
</dbReference>
<dbReference type="AlphaFoldDB" id="A0A1C7D6P7"/>
<gene>
    <name evidence="2" type="ORF">A6F65_00679</name>
</gene>
<evidence type="ECO:0000256" key="1">
    <source>
        <dbReference type="SAM" id="SignalP"/>
    </source>
</evidence>
<protein>
    <submittedName>
        <fullName evidence="2">Uncharacterized protein</fullName>
    </submittedName>
</protein>
<organism evidence="2 3">
    <name type="scientific">Paraurantiacibacter namhicola</name>
    <dbReference type="NCBI Taxonomy" id="645517"/>
    <lineage>
        <taxon>Bacteria</taxon>
        <taxon>Pseudomonadati</taxon>
        <taxon>Pseudomonadota</taxon>
        <taxon>Alphaproteobacteria</taxon>
        <taxon>Sphingomonadales</taxon>
        <taxon>Erythrobacteraceae</taxon>
        <taxon>Paraurantiacibacter</taxon>
    </lineage>
</organism>
<dbReference type="Proteomes" id="UP000092698">
    <property type="component" value="Chromosome"/>
</dbReference>
<feature type="signal peptide" evidence="1">
    <location>
        <begin position="1"/>
        <end position="32"/>
    </location>
</feature>
<proteinExistence type="predicted"/>
<dbReference type="OrthoDB" id="9769355at2"/>
<reference evidence="2 3" key="1">
    <citation type="submission" date="2016-07" db="EMBL/GenBank/DDBJ databases">
        <title>Complete genome sequence of Altererythrobacter namhicola JCM 16345T, containing esterase-encoding genes.</title>
        <authorList>
            <person name="Cheng H."/>
            <person name="Wu Y.-H."/>
            <person name="Jian S.-L."/>
            <person name="Huo Y.-Y."/>
            <person name="Wang C.-S."/>
            <person name="Xu X.-W."/>
        </authorList>
    </citation>
    <scope>NUCLEOTIDE SEQUENCE [LARGE SCALE GENOMIC DNA]</scope>
    <source>
        <strain evidence="2 3">JCM 16345</strain>
    </source>
</reference>
<evidence type="ECO:0000313" key="3">
    <source>
        <dbReference type="Proteomes" id="UP000092698"/>
    </source>
</evidence>
<accession>A0A1C7D6P7</accession>
<keyword evidence="1" id="KW-0732">Signal</keyword>
<dbReference type="KEGG" id="anh:A6F65_00679"/>
<feature type="chain" id="PRO_5008884341" evidence="1">
    <location>
        <begin position="33"/>
        <end position="266"/>
    </location>
</feature>
<dbReference type="EMBL" id="CP016545">
    <property type="protein sequence ID" value="ANU07001.1"/>
    <property type="molecule type" value="Genomic_DNA"/>
</dbReference>
<sequence>MRRQIAAIGTGLALSGAAMVLAIGHAPAQATAQEPNYDFSNVLAPGYDAAPGYDILGLKLGMTMPETIQILGDRGFRFLQKRFQRTARGRGAMRYYDAERDRSDEHPAYEKITVYFDFSEKPRVLAVYRNSMYGRSSKPAYTNVMQAIAAKYGDAPVWDTRNNEVMTAWYPSDLSRKCEPMKHNLRYFRAPEDIEQYEGCFRGLAIKVGYDRHSTGRPVEYTRSFLVDTRLMDANYKETWRLAEEQAAQRERREREKTYSNDAAEF</sequence>
<keyword evidence="3" id="KW-1185">Reference proteome</keyword>